<feature type="domain" description="Malic enzyme NAD-binding" evidence="9">
    <location>
        <begin position="272"/>
        <end position="524"/>
    </location>
</feature>
<protein>
    <submittedName>
        <fullName evidence="11">NAD-dependent malic enzyme</fullName>
    </submittedName>
</protein>
<feature type="binding site" evidence="7">
    <location>
        <position position="271"/>
    </location>
    <ligand>
        <name>a divalent metal cation</name>
        <dbReference type="ChEBI" id="CHEBI:60240"/>
    </ligand>
</feature>
<feature type="binding site" evidence="7">
    <location>
        <position position="248"/>
    </location>
    <ligand>
        <name>a divalent metal cation</name>
        <dbReference type="ChEBI" id="CHEBI:60240"/>
    </ligand>
</feature>
<dbReference type="GO" id="GO:0004473">
    <property type="term" value="F:malate dehydrogenase (decarboxylating) (NADP+) activity"/>
    <property type="evidence" value="ECO:0007669"/>
    <property type="project" value="TreeGrafter"/>
</dbReference>
<dbReference type="SUPFAM" id="SSF51735">
    <property type="entry name" value="NAD(P)-binding Rossmann-fold domains"/>
    <property type="match status" value="1"/>
</dbReference>
<feature type="binding site" evidence="7">
    <location>
        <position position="247"/>
    </location>
    <ligand>
        <name>a divalent metal cation</name>
        <dbReference type="ChEBI" id="CHEBI:60240"/>
    </ligand>
</feature>
<dbReference type="InterPro" id="IPR037062">
    <property type="entry name" value="Malic_N_dom_sf"/>
</dbReference>
<dbReference type="Gene3D" id="3.40.50.10380">
    <property type="entry name" value="Malic enzyme, N-terminal domain"/>
    <property type="match status" value="1"/>
</dbReference>
<evidence type="ECO:0000256" key="3">
    <source>
        <dbReference type="ARBA" id="ARBA00022723"/>
    </source>
</evidence>
<feature type="binding site" evidence="6">
    <location>
        <position position="158"/>
    </location>
    <ligand>
        <name>(S)-malate</name>
        <dbReference type="ChEBI" id="CHEBI:15589"/>
    </ligand>
</feature>
<dbReference type="InterPro" id="IPR001891">
    <property type="entry name" value="Malic_OxRdtase"/>
</dbReference>
<sequence length="550" mass="59830">MNRPARVSAHSTLSDSAHGMTLLRDPLLNKGTAFTEEERDTLGLRGLLPPCVLTMETQVERVLVNLRTLPTDLEKFVALNALHDRNEALFFRVVVDNIDEIQPIIYTPTVGLACQKYGLIYQRPRGMFISSRDRGQIADILKNWPNPAKLIVVTDGERILGLGDLGANGMGIPVGKLSLYSACAGVHPEHCLPIVLDVGTNNEELLNDPYYLGLRERRLTGEAYDSFVDEFMTAARKTFPDVLIQFEDFANHSAFKLLHKYRDEACVFNDDIQGTAAVALAGLFSALRVSGGKLRDQRILFLGAGEAATGIADLVVSAMMAEGATEADALRRNWLVDSRGLVVSGRDGLHGHKLRYAHKDQAPIADFLTAIKTLKPTAIIGVAAVGGAFTPEVLKAMAELNEQPIVFALSNPTSKAECSAEDAYRYTQGRALFACGSPYDPVKLNGRTFVPRQGNNSYIFPGVGLGVIASRSRLVTDEMFMAAAHTLANCVGKEDLDQGSLYPALPRIREVSARIAVAVADVAYQRGLADGPAPNDVKGLIQSQMYEPKY</sequence>
<dbReference type="SMART" id="SM01274">
    <property type="entry name" value="malic"/>
    <property type="match status" value="1"/>
</dbReference>
<reference evidence="11 12" key="1">
    <citation type="submission" date="2019-08" db="EMBL/GenBank/DDBJ databases">
        <title>Bradyrhizobium hipponensis sp. nov., a rhizobium isolated from a Lupinus angustifolius root nodule in Tunisia.</title>
        <authorList>
            <person name="Off K."/>
            <person name="Rejili M."/>
            <person name="Mars M."/>
            <person name="Brachmann A."/>
            <person name="Marin M."/>
        </authorList>
    </citation>
    <scope>NUCLEOTIDE SEQUENCE [LARGE SCALE GENOMIC DNA]</scope>
    <source>
        <strain evidence="11 12">CTAW71</strain>
    </source>
</reference>
<evidence type="ECO:0000256" key="8">
    <source>
        <dbReference type="RuleBase" id="RU003427"/>
    </source>
</evidence>
<dbReference type="Proteomes" id="UP000324758">
    <property type="component" value="Unassembled WGS sequence"/>
</dbReference>
<dbReference type="OrthoDB" id="3314528at2"/>
<dbReference type="PROSITE" id="PS00331">
    <property type="entry name" value="MALIC_ENZYMES"/>
    <property type="match status" value="1"/>
</dbReference>
<dbReference type="Pfam" id="PF00390">
    <property type="entry name" value="malic"/>
    <property type="match status" value="1"/>
</dbReference>
<dbReference type="CDD" id="cd05312">
    <property type="entry name" value="NAD_bind_1_malic_enz"/>
    <property type="match status" value="1"/>
</dbReference>
<dbReference type="PANTHER" id="PTHR23406">
    <property type="entry name" value="MALIC ENZYME-RELATED"/>
    <property type="match status" value="1"/>
</dbReference>
<dbReference type="RefSeq" id="WP_148778529.1">
    <property type="nucleotide sequence ID" value="NZ_VSSS01000089.1"/>
</dbReference>
<feature type="active site" description="Proton acceptor" evidence="5">
    <location>
        <position position="176"/>
    </location>
</feature>
<dbReference type="InterPro" id="IPR015884">
    <property type="entry name" value="Malic_enzyme_CS"/>
</dbReference>
<feature type="binding site" evidence="6">
    <location>
        <position position="455"/>
    </location>
    <ligand>
        <name>(S)-malate</name>
        <dbReference type="ChEBI" id="CHEBI:15589"/>
    </ligand>
</feature>
<dbReference type="InterPro" id="IPR036291">
    <property type="entry name" value="NAD(P)-bd_dom_sf"/>
</dbReference>
<dbReference type="PIRSF" id="PIRSF000106">
    <property type="entry name" value="ME"/>
    <property type="match status" value="1"/>
</dbReference>
<feature type="domain" description="Malic enzyme N-terminal" evidence="10">
    <location>
        <begin position="83"/>
        <end position="262"/>
    </location>
</feature>
<dbReference type="Pfam" id="PF03949">
    <property type="entry name" value="Malic_M"/>
    <property type="match status" value="1"/>
</dbReference>
<dbReference type="FunFam" id="3.40.50.720:FF:000060">
    <property type="entry name" value="Malic enzyme"/>
    <property type="match status" value="1"/>
</dbReference>
<name>A0A5D3JXH5_9BRAD</name>
<dbReference type="EMBL" id="VSSS01000089">
    <property type="protein sequence ID" value="TYL84961.1"/>
    <property type="molecule type" value="Genomic_DNA"/>
</dbReference>
<evidence type="ECO:0000259" key="10">
    <source>
        <dbReference type="SMART" id="SM01274"/>
    </source>
</evidence>
<dbReference type="AlphaFoldDB" id="A0A5D3JXH5"/>
<feature type="active site" description="Proton donor" evidence="5">
    <location>
        <position position="106"/>
    </location>
</feature>
<evidence type="ECO:0000313" key="12">
    <source>
        <dbReference type="Proteomes" id="UP000324758"/>
    </source>
</evidence>
<organism evidence="11 12">
    <name type="scientific">Bradyrhizobium rifense</name>
    <dbReference type="NCBI Taxonomy" id="515499"/>
    <lineage>
        <taxon>Bacteria</taxon>
        <taxon>Pseudomonadati</taxon>
        <taxon>Pseudomonadota</taxon>
        <taxon>Alphaproteobacteria</taxon>
        <taxon>Hyphomicrobiales</taxon>
        <taxon>Nitrobacteraceae</taxon>
        <taxon>Bradyrhizobium</taxon>
    </lineage>
</organism>
<dbReference type="InterPro" id="IPR046346">
    <property type="entry name" value="Aminoacid_DH-like_N_sf"/>
</dbReference>
<evidence type="ECO:0000259" key="9">
    <source>
        <dbReference type="SMART" id="SM00919"/>
    </source>
</evidence>
<evidence type="ECO:0000256" key="5">
    <source>
        <dbReference type="PIRSR" id="PIRSR000106-1"/>
    </source>
</evidence>
<dbReference type="FunFam" id="3.40.50.10380:FF:000004">
    <property type="entry name" value="Malic enzyme"/>
    <property type="match status" value="1"/>
</dbReference>
<evidence type="ECO:0000256" key="4">
    <source>
        <dbReference type="ARBA" id="ARBA00023002"/>
    </source>
</evidence>
<dbReference type="NCBIfam" id="NF010052">
    <property type="entry name" value="PRK13529.1"/>
    <property type="match status" value="1"/>
</dbReference>
<gene>
    <name evidence="11" type="ORF">FXB40_44295</name>
</gene>
<evidence type="ECO:0000256" key="7">
    <source>
        <dbReference type="PIRSR" id="PIRSR000106-3"/>
    </source>
</evidence>
<dbReference type="GO" id="GO:0046872">
    <property type="term" value="F:metal ion binding"/>
    <property type="evidence" value="ECO:0007669"/>
    <property type="project" value="UniProtKB-KW"/>
</dbReference>
<dbReference type="InterPro" id="IPR012302">
    <property type="entry name" value="Malic_NAD-bd"/>
</dbReference>
<keyword evidence="3 7" id="KW-0479">Metal-binding</keyword>
<keyword evidence="4" id="KW-0560">Oxidoreductase</keyword>
<proteinExistence type="inferred from homology"/>
<comment type="cofactor">
    <cofactor evidence="7">
        <name>Mg(2+)</name>
        <dbReference type="ChEBI" id="CHEBI:18420"/>
    </cofactor>
    <cofactor evidence="7">
        <name>Mn(2+)</name>
        <dbReference type="ChEBI" id="CHEBI:29035"/>
    </cofactor>
    <text evidence="7">Divalent metal cations. Prefers magnesium or manganese.</text>
</comment>
<accession>A0A5D3JXH5</accession>
<dbReference type="Gene3D" id="3.40.50.720">
    <property type="entry name" value="NAD(P)-binding Rossmann-like Domain"/>
    <property type="match status" value="1"/>
</dbReference>
<dbReference type="GO" id="GO:0051287">
    <property type="term" value="F:NAD binding"/>
    <property type="evidence" value="ECO:0007669"/>
    <property type="project" value="InterPro"/>
</dbReference>
<dbReference type="SUPFAM" id="SSF53223">
    <property type="entry name" value="Aminoacid dehydrogenase-like, N-terminal domain"/>
    <property type="match status" value="1"/>
</dbReference>
<evidence type="ECO:0000313" key="11">
    <source>
        <dbReference type="EMBL" id="TYL84961.1"/>
    </source>
</evidence>
<dbReference type="InterPro" id="IPR012301">
    <property type="entry name" value="Malic_N_dom"/>
</dbReference>
<keyword evidence="12" id="KW-1185">Reference proteome</keyword>
<comment type="caution">
    <text evidence="11">The sequence shown here is derived from an EMBL/GenBank/DDBJ whole genome shotgun (WGS) entry which is preliminary data.</text>
</comment>
<evidence type="ECO:0000256" key="2">
    <source>
        <dbReference type="ARBA" id="ARBA00008785"/>
    </source>
</evidence>
<dbReference type="GO" id="GO:0006108">
    <property type="term" value="P:malate metabolic process"/>
    <property type="evidence" value="ECO:0007669"/>
    <property type="project" value="TreeGrafter"/>
</dbReference>
<evidence type="ECO:0000256" key="1">
    <source>
        <dbReference type="ARBA" id="ARBA00001936"/>
    </source>
</evidence>
<dbReference type="PANTHER" id="PTHR23406:SF90">
    <property type="entry name" value="MALIC ENZYME-RELATED"/>
    <property type="match status" value="1"/>
</dbReference>
<dbReference type="SMART" id="SM00919">
    <property type="entry name" value="Malic_M"/>
    <property type="match status" value="1"/>
</dbReference>
<evidence type="ECO:0000256" key="6">
    <source>
        <dbReference type="PIRSR" id="PIRSR000106-2"/>
    </source>
</evidence>
<dbReference type="PRINTS" id="PR00072">
    <property type="entry name" value="MALOXRDTASE"/>
</dbReference>
<feature type="binding site" evidence="6">
    <location>
        <position position="411"/>
    </location>
    <ligand>
        <name>(S)-malate</name>
        <dbReference type="ChEBI" id="CHEBI:15589"/>
    </ligand>
</feature>
<comment type="cofactor">
    <cofactor evidence="1">
        <name>Mn(2+)</name>
        <dbReference type="ChEBI" id="CHEBI:29035"/>
    </cofactor>
</comment>
<comment type="similarity">
    <text evidence="2 8">Belongs to the malic enzymes family.</text>
</comment>